<dbReference type="Pfam" id="PF00145">
    <property type="entry name" value="DNA_methylase"/>
    <property type="match status" value="1"/>
</dbReference>
<dbReference type="InterPro" id="IPR018117">
    <property type="entry name" value="C5_DNA_meth_AS"/>
</dbReference>
<accession>A0A1S1Q8K4</accession>
<dbReference type="Gene3D" id="3.90.120.10">
    <property type="entry name" value="DNA Methylase, subunit A, domain 2"/>
    <property type="match status" value="1"/>
</dbReference>
<dbReference type="InterPro" id="IPR011257">
    <property type="entry name" value="DNA_glycosylase"/>
</dbReference>
<dbReference type="EMBL" id="MBLM01000147">
    <property type="protein sequence ID" value="OHV31173.1"/>
    <property type="molecule type" value="Genomic_DNA"/>
</dbReference>
<dbReference type="EC" id="2.1.1.37" evidence="7"/>
<keyword evidence="3 5" id="KW-0949">S-adenosyl-L-methionine</keyword>
<dbReference type="PANTHER" id="PTHR10629">
    <property type="entry name" value="CYTOSINE-SPECIFIC METHYLTRANSFERASE"/>
    <property type="match status" value="1"/>
</dbReference>
<dbReference type="PROSITE" id="PS51679">
    <property type="entry name" value="SAM_MT_C5"/>
    <property type="match status" value="1"/>
</dbReference>
<evidence type="ECO:0000256" key="5">
    <source>
        <dbReference type="PROSITE-ProRule" id="PRU01016"/>
    </source>
</evidence>
<dbReference type="Gene3D" id="1.10.340.30">
    <property type="entry name" value="Hypothetical protein, domain 2"/>
    <property type="match status" value="1"/>
</dbReference>
<comment type="similarity">
    <text evidence="5 6">Belongs to the class I-like SAM-binding methyltransferase superfamily. C5-methyltransferase family.</text>
</comment>
<dbReference type="InterPro" id="IPR029063">
    <property type="entry name" value="SAM-dependent_MTases_sf"/>
</dbReference>
<dbReference type="InterPro" id="IPR023170">
    <property type="entry name" value="HhH_base_excis_C"/>
</dbReference>
<evidence type="ECO:0000256" key="8">
    <source>
        <dbReference type="SAM" id="MobiDB-lite"/>
    </source>
</evidence>
<comment type="catalytic activity">
    <reaction evidence="7">
        <text>a 2'-deoxycytidine in DNA + S-adenosyl-L-methionine = a 5-methyl-2'-deoxycytidine in DNA + S-adenosyl-L-homocysteine + H(+)</text>
        <dbReference type="Rhea" id="RHEA:13681"/>
        <dbReference type="Rhea" id="RHEA-COMP:11369"/>
        <dbReference type="Rhea" id="RHEA-COMP:11370"/>
        <dbReference type="ChEBI" id="CHEBI:15378"/>
        <dbReference type="ChEBI" id="CHEBI:57856"/>
        <dbReference type="ChEBI" id="CHEBI:59789"/>
        <dbReference type="ChEBI" id="CHEBI:85452"/>
        <dbReference type="ChEBI" id="CHEBI:85454"/>
        <dbReference type="EC" id="2.1.1.37"/>
    </reaction>
</comment>
<dbReference type="PANTHER" id="PTHR10629:SF52">
    <property type="entry name" value="DNA (CYTOSINE-5)-METHYLTRANSFERASE 1"/>
    <property type="match status" value="1"/>
</dbReference>
<dbReference type="PROSITE" id="PS00095">
    <property type="entry name" value="C5_MTASE_2"/>
    <property type="match status" value="1"/>
</dbReference>
<dbReference type="RefSeq" id="WP_071088772.1">
    <property type="nucleotide sequence ID" value="NZ_MBLM01000147.1"/>
</dbReference>
<protein>
    <recommendedName>
        <fullName evidence="7">Cytosine-specific methyltransferase</fullName>
        <ecNumber evidence="7">2.1.1.37</ecNumber>
    </recommendedName>
</protein>
<proteinExistence type="inferred from homology"/>
<dbReference type="InterPro" id="IPR001525">
    <property type="entry name" value="C5_MeTfrase"/>
</dbReference>
<feature type="active site" evidence="5">
    <location>
        <position position="113"/>
    </location>
</feature>
<dbReference type="GO" id="GO:0003886">
    <property type="term" value="F:DNA (cytosine-5-)-methyltransferase activity"/>
    <property type="evidence" value="ECO:0007669"/>
    <property type="project" value="UniProtKB-EC"/>
</dbReference>
<gene>
    <name evidence="9" type="ORF">CC117_26975</name>
</gene>
<evidence type="ECO:0000256" key="4">
    <source>
        <dbReference type="ARBA" id="ARBA00022747"/>
    </source>
</evidence>
<dbReference type="GO" id="GO:0009307">
    <property type="term" value="P:DNA restriction-modification system"/>
    <property type="evidence" value="ECO:0007669"/>
    <property type="project" value="UniProtKB-KW"/>
</dbReference>
<name>A0A1S1Q8K4_9ACTN</name>
<evidence type="ECO:0000256" key="6">
    <source>
        <dbReference type="RuleBase" id="RU000416"/>
    </source>
</evidence>
<dbReference type="GO" id="GO:0003677">
    <property type="term" value="F:DNA binding"/>
    <property type="evidence" value="ECO:0007669"/>
    <property type="project" value="TreeGrafter"/>
</dbReference>
<feature type="compositionally biased region" description="Polar residues" evidence="8">
    <location>
        <begin position="637"/>
        <end position="647"/>
    </location>
</feature>
<evidence type="ECO:0000256" key="1">
    <source>
        <dbReference type="ARBA" id="ARBA00022603"/>
    </source>
</evidence>
<dbReference type="REBASE" id="204419">
    <property type="entry name" value="M.Fsp17ORF26975P"/>
</dbReference>
<evidence type="ECO:0000313" key="9">
    <source>
        <dbReference type="EMBL" id="OHV31173.1"/>
    </source>
</evidence>
<evidence type="ECO:0000256" key="7">
    <source>
        <dbReference type="RuleBase" id="RU000417"/>
    </source>
</evidence>
<keyword evidence="1 5" id="KW-0489">Methyltransferase</keyword>
<evidence type="ECO:0000313" key="10">
    <source>
        <dbReference type="Proteomes" id="UP000179627"/>
    </source>
</evidence>
<dbReference type="InterPro" id="IPR050390">
    <property type="entry name" value="C5-Methyltransferase"/>
</dbReference>
<dbReference type="PRINTS" id="PR00105">
    <property type="entry name" value="C5METTRFRASE"/>
</dbReference>
<dbReference type="InterPro" id="IPR031303">
    <property type="entry name" value="C5_meth_CS"/>
</dbReference>
<dbReference type="GO" id="GO:0006281">
    <property type="term" value="P:DNA repair"/>
    <property type="evidence" value="ECO:0007669"/>
    <property type="project" value="InterPro"/>
</dbReference>
<dbReference type="SUPFAM" id="SSF53335">
    <property type="entry name" value="S-adenosyl-L-methionine-dependent methyltransferases"/>
    <property type="match status" value="1"/>
</dbReference>
<dbReference type="NCBIfam" id="TIGR00675">
    <property type="entry name" value="dcm"/>
    <property type="match status" value="1"/>
</dbReference>
<dbReference type="SUPFAM" id="SSF48150">
    <property type="entry name" value="DNA-glycosylase"/>
    <property type="match status" value="1"/>
</dbReference>
<reference evidence="10" key="1">
    <citation type="submission" date="2016-07" db="EMBL/GenBank/DDBJ databases">
        <title>Sequence Frankia sp. strain CcI1.17.</title>
        <authorList>
            <person name="Ghodhbane-Gtari F."/>
            <person name="Swanson E."/>
            <person name="Gueddou A."/>
            <person name="Morris K."/>
            <person name="Hezbri K."/>
            <person name="Ktari A."/>
            <person name="Nouioui I."/>
            <person name="Abebe-Akele F."/>
            <person name="Simpson S."/>
            <person name="Thomas K."/>
            <person name="Gtari M."/>
            <person name="Tisa L.S."/>
            <person name="Hurst S."/>
        </authorList>
    </citation>
    <scope>NUCLEOTIDE SEQUENCE [LARGE SCALE GENOMIC DNA]</scope>
    <source>
        <strain evidence="10">Cc1.17</strain>
    </source>
</reference>
<keyword evidence="10" id="KW-1185">Reference proteome</keyword>
<keyword evidence="4" id="KW-0680">Restriction system</keyword>
<dbReference type="PROSITE" id="PS00094">
    <property type="entry name" value="C5_MTASE_1"/>
    <property type="match status" value="1"/>
</dbReference>
<dbReference type="GO" id="GO:0044027">
    <property type="term" value="P:negative regulation of gene expression via chromosomal CpG island methylation"/>
    <property type="evidence" value="ECO:0007669"/>
    <property type="project" value="TreeGrafter"/>
</dbReference>
<dbReference type="Proteomes" id="UP000179627">
    <property type="component" value="Unassembled WGS sequence"/>
</dbReference>
<comment type="caution">
    <text evidence="9">The sequence shown here is derived from an EMBL/GenBank/DDBJ whole genome shotgun (WGS) entry which is preliminary data.</text>
</comment>
<dbReference type="Gene3D" id="1.10.1670.10">
    <property type="entry name" value="Helix-hairpin-Helix base-excision DNA repair enzymes (C-terminal)"/>
    <property type="match status" value="1"/>
</dbReference>
<dbReference type="AlphaFoldDB" id="A0A1S1Q8K4"/>
<evidence type="ECO:0000256" key="2">
    <source>
        <dbReference type="ARBA" id="ARBA00022679"/>
    </source>
</evidence>
<dbReference type="GO" id="GO:0032259">
    <property type="term" value="P:methylation"/>
    <property type="evidence" value="ECO:0007669"/>
    <property type="project" value="UniProtKB-KW"/>
</dbReference>
<organism evidence="9 10">
    <name type="scientific">Parafrankia colletiae</name>
    <dbReference type="NCBI Taxonomy" id="573497"/>
    <lineage>
        <taxon>Bacteria</taxon>
        <taxon>Bacillati</taxon>
        <taxon>Actinomycetota</taxon>
        <taxon>Actinomycetes</taxon>
        <taxon>Frankiales</taxon>
        <taxon>Frankiaceae</taxon>
        <taxon>Parafrankia</taxon>
    </lineage>
</organism>
<feature type="region of interest" description="Disordered" evidence="8">
    <location>
        <begin position="624"/>
        <end position="647"/>
    </location>
</feature>
<keyword evidence="2 5" id="KW-0808">Transferase</keyword>
<sequence>MRGPFVRLEPHVDSCGDVRELEELVARLRTEDPQRLLAADLFSGAGGLSLGLEQAGLRVVLGVDHDPEATETHRHHFAGLTVDDDLADQSKVDEIAGLIRSLRLDVVVGGPPCQPFSRAGRSKIRHRVRLGLAEPHDRRRDLWESFLAIVRQAGPGCVLMENVPDMALDREMFIFRTIVHTLEELGYTVEARLVETSRYGVPQSRQRLVIAAMRAPMRFRWPDDTGRRVTVWNAIGDLPEVDGGWRPAGGAAGWSEYSPVHQTTFQRDMRTGVPAAEAGRVYDHITRPVRPDDLQAFELMDERTLYSDLPDNVKRYRDDIFDDKYKRLGENDLSRTITAHIAKDGYWYIHPRQSRTLTIREAARLQTFPDHVRFAGPPSAAFRQIGNAVPPRLGEHLGQALVRSMTVPVASRPTTIELAGRLKAWFDSQGAAGLPLPWLAATTRWQVVVGEILFGRVAADRIRLLWPLFARWQDPAATIEAEADFLRASGWIGREHRAEQLLDAADWLTKNPDALDAPDPTGKIPHVTASVLDLAVLTVPSVDIDASPEPVLVGRGVLRLAARHDGSDVDHRNRMSDGRLAVARLIGGPGTAREAHLALVALASSMCRPNAPRCTECPLTTTCQRSTGAGTGAEAPMTSSSTGRTGA</sequence>
<evidence type="ECO:0000256" key="3">
    <source>
        <dbReference type="ARBA" id="ARBA00022691"/>
    </source>
</evidence>
<dbReference type="Gene3D" id="3.40.50.150">
    <property type="entry name" value="Vaccinia Virus protein VP39"/>
    <property type="match status" value="1"/>
</dbReference>